<dbReference type="InterPro" id="IPR046364">
    <property type="entry name" value="Exo70_C"/>
</dbReference>
<dbReference type="Proteomes" id="UP000694853">
    <property type="component" value="Unplaced"/>
</dbReference>
<dbReference type="RefSeq" id="XP_027332723.1">
    <property type="nucleotide sequence ID" value="XM_027476922.1"/>
</dbReference>
<dbReference type="PANTHER" id="PTHR12542">
    <property type="entry name" value="EXOCYST COMPLEX PROTEIN EXO70"/>
    <property type="match status" value="1"/>
</dbReference>
<dbReference type="GeneID" id="113847683"/>
<keyword evidence="4" id="KW-0812">Transmembrane</keyword>
<reference evidence="7" key="2">
    <citation type="submission" date="2025-08" db="UniProtKB">
        <authorList>
            <consortium name="RefSeq"/>
        </authorList>
    </citation>
    <scope>IDENTIFICATION</scope>
    <source>
        <tissue evidence="7">Young leaves</tissue>
    </source>
</reference>
<feature type="transmembrane region" description="Helical" evidence="4">
    <location>
        <begin position="83"/>
        <end position="102"/>
    </location>
</feature>
<evidence type="ECO:0000313" key="7">
    <source>
        <dbReference type="RefSeq" id="XP_027332723.1"/>
    </source>
</evidence>
<dbReference type="GO" id="GO:0000145">
    <property type="term" value="C:exocyst"/>
    <property type="evidence" value="ECO:0007669"/>
    <property type="project" value="InterPro"/>
</dbReference>
<keyword evidence="3" id="KW-0653">Protein transport</keyword>
<dbReference type="InterPro" id="IPR004140">
    <property type="entry name" value="Exo70"/>
</dbReference>
<keyword evidence="2 3" id="KW-0813">Transport</keyword>
<gene>
    <name evidence="7" type="primary">LOC113847683</name>
</gene>
<dbReference type="GO" id="GO:0005546">
    <property type="term" value="F:phosphatidylinositol-4,5-bisphosphate binding"/>
    <property type="evidence" value="ECO:0007669"/>
    <property type="project" value="InterPro"/>
</dbReference>
<feature type="domain" description="Exocyst complex subunit Exo70 C-terminal" evidence="5">
    <location>
        <begin position="310"/>
        <end position="648"/>
    </location>
</feature>
<evidence type="ECO:0000259" key="5">
    <source>
        <dbReference type="Pfam" id="PF03081"/>
    </source>
</evidence>
<accession>A0A8B8JQ53</accession>
<feature type="transmembrane region" description="Helical" evidence="4">
    <location>
        <begin position="108"/>
        <end position="125"/>
    </location>
</feature>
<dbReference type="Gene3D" id="1.20.1280.170">
    <property type="entry name" value="Exocyst complex component Exo70"/>
    <property type="match status" value="1"/>
</dbReference>
<reference evidence="6" key="1">
    <citation type="journal article" date="2019" name="Toxins">
        <title>Detection of Abrin-Like and Prepropulchellin-Like Toxin Genes and Transcripts Using Whole Genome Sequencing and Full-Length Transcript Sequencing of Abrus precatorius.</title>
        <authorList>
            <person name="Hovde B.T."/>
            <person name="Daligault H.E."/>
            <person name="Hanschen E.R."/>
            <person name="Kunde Y.A."/>
            <person name="Johnson M.B."/>
            <person name="Starkenburg S.R."/>
            <person name="Johnson S.L."/>
        </authorList>
    </citation>
    <scope>NUCLEOTIDE SEQUENCE [LARGE SCALE GENOMIC DNA]</scope>
</reference>
<keyword evidence="6" id="KW-1185">Reference proteome</keyword>
<dbReference type="OrthoDB" id="1424212at2759"/>
<proteinExistence type="inferred from homology"/>
<keyword evidence="4" id="KW-0472">Membrane</keyword>
<evidence type="ECO:0000256" key="2">
    <source>
        <dbReference type="ARBA" id="ARBA00022448"/>
    </source>
</evidence>
<name>A0A8B8JQ53_ABRPR</name>
<dbReference type="Pfam" id="PF03081">
    <property type="entry name" value="Exo70_C"/>
    <property type="match status" value="1"/>
</dbReference>
<comment type="function">
    <text evidence="3">Component of the exocyst complex.</text>
</comment>
<organism evidence="6 7">
    <name type="scientific">Abrus precatorius</name>
    <name type="common">Indian licorice</name>
    <name type="synonym">Glycine abrus</name>
    <dbReference type="NCBI Taxonomy" id="3816"/>
    <lineage>
        <taxon>Eukaryota</taxon>
        <taxon>Viridiplantae</taxon>
        <taxon>Streptophyta</taxon>
        <taxon>Embryophyta</taxon>
        <taxon>Tracheophyta</taxon>
        <taxon>Spermatophyta</taxon>
        <taxon>Magnoliopsida</taxon>
        <taxon>eudicotyledons</taxon>
        <taxon>Gunneridae</taxon>
        <taxon>Pentapetalae</taxon>
        <taxon>rosids</taxon>
        <taxon>fabids</taxon>
        <taxon>Fabales</taxon>
        <taxon>Fabaceae</taxon>
        <taxon>Papilionoideae</taxon>
        <taxon>50 kb inversion clade</taxon>
        <taxon>NPAAA clade</taxon>
        <taxon>indigoferoid/millettioid clade</taxon>
        <taxon>Abreae</taxon>
        <taxon>Abrus</taxon>
    </lineage>
</organism>
<keyword evidence="4" id="KW-1133">Transmembrane helix</keyword>
<keyword evidence="3" id="KW-0268">Exocytosis</keyword>
<dbReference type="InterPro" id="IPR016159">
    <property type="entry name" value="Cullin_repeat-like_dom_sf"/>
</dbReference>
<evidence type="ECO:0000313" key="6">
    <source>
        <dbReference type="Proteomes" id="UP000694853"/>
    </source>
</evidence>
<dbReference type="GO" id="GO:0015031">
    <property type="term" value="P:protein transport"/>
    <property type="evidence" value="ECO:0007669"/>
    <property type="project" value="UniProtKB-KW"/>
</dbReference>
<dbReference type="GO" id="GO:0006887">
    <property type="term" value="P:exocytosis"/>
    <property type="evidence" value="ECO:0007669"/>
    <property type="project" value="UniProtKB-KW"/>
</dbReference>
<dbReference type="KEGG" id="aprc:113847683"/>
<evidence type="ECO:0000256" key="3">
    <source>
        <dbReference type="RuleBase" id="RU365026"/>
    </source>
</evidence>
<evidence type="ECO:0000256" key="4">
    <source>
        <dbReference type="SAM" id="Phobius"/>
    </source>
</evidence>
<sequence length="661" mass="76424">MSPILVQILRWFMQSKLWRFLGFASALVGLLSYALSSSFTHLFGNWNSFKIFLYTVFSFIICVMVLFAKIWQHCSSMRLKAHSIFLVLTITSIYSFFVDKVVTGKPDAYSLISCVAFAIMSLSLSRQTQCGFEADLLYFFLGCLTVQLMKIKLQLVVVGVGFSYAVIILRYYLHATQVNEYRALEDQRHVVIQVDSQQLSNTNRATIREHFITCMEKLQENNLNVTNLLLKQVKNKCEVFVTDHNFFIDALPAETINNLHEAAKLMASVGFEKECFDVYSCWRRKWLEECVINKFLGLQKMGFHDYMIGRWNKASKVALRIVFPSERRLCDCVFSGFSSVDVDLCFLEVCGGATVKLLNFADAFVSRSPEAWRLFKIIDMFKTLRDLIPEFRSLFPKSLVNEAITVKNRLGEACRDIFMEFETLIFQVPSAELDASDDGGVHPMTSSVINNLLPAYWSQQILDKILQEYPKVNDGAGAFSFSVLMNRIMKQLERKLESKSKIYKDPALCYFFIMNNLRCVQWQLETLADDDWFRKSTEQNFELYQRSSWNKVLDLLKLDCNELMAPIVEAESMQDKLNLFNKYFEEICSVQSTWHAFDKQLREQIIISLENIFLPAYGNFIGRFHEVLGMHADEYIDYGVSDIQDRLNNLFDGSKLINQCS</sequence>
<dbReference type="PANTHER" id="PTHR12542:SF180">
    <property type="entry name" value="EXOCYST SUBUNIT EXO70 FAMILY PROTEIN"/>
    <property type="match status" value="1"/>
</dbReference>
<feature type="transmembrane region" description="Helical" evidence="4">
    <location>
        <begin position="155"/>
        <end position="173"/>
    </location>
</feature>
<comment type="similarity">
    <text evidence="1 3">Belongs to the EXO70 family.</text>
</comment>
<dbReference type="AlphaFoldDB" id="A0A8B8JQ53"/>
<feature type="transmembrane region" description="Helical" evidence="4">
    <location>
        <begin position="52"/>
        <end position="71"/>
    </location>
</feature>
<dbReference type="SUPFAM" id="SSF74788">
    <property type="entry name" value="Cullin repeat-like"/>
    <property type="match status" value="1"/>
</dbReference>
<protein>
    <recommendedName>
        <fullName evidence="3">Exocyst subunit Exo70 family protein</fullName>
    </recommendedName>
</protein>
<evidence type="ECO:0000256" key="1">
    <source>
        <dbReference type="ARBA" id="ARBA00006756"/>
    </source>
</evidence>